<protein>
    <submittedName>
        <fullName evidence="2">Uncharacterized protein</fullName>
    </submittedName>
</protein>
<keyword evidence="1" id="KW-1185">Reference proteome</keyword>
<dbReference type="WBParaSite" id="nRc.2.0.1.t37274-RA">
    <property type="protein sequence ID" value="nRc.2.0.1.t37274-RA"/>
    <property type="gene ID" value="nRc.2.0.1.g37274"/>
</dbReference>
<organism evidence="1 2">
    <name type="scientific">Romanomermis culicivorax</name>
    <name type="common">Nematode worm</name>
    <dbReference type="NCBI Taxonomy" id="13658"/>
    <lineage>
        <taxon>Eukaryota</taxon>
        <taxon>Metazoa</taxon>
        <taxon>Ecdysozoa</taxon>
        <taxon>Nematoda</taxon>
        <taxon>Enoplea</taxon>
        <taxon>Dorylaimia</taxon>
        <taxon>Mermithida</taxon>
        <taxon>Mermithoidea</taxon>
        <taxon>Mermithidae</taxon>
        <taxon>Romanomermis</taxon>
    </lineage>
</organism>
<accession>A0A915KH57</accession>
<proteinExistence type="predicted"/>
<name>A0A915KH57_ROMCU</name>
<evidence type="ECO:0000313" key="2">
    <source>
        <dbReference type="WBParaSite" id="nRc.2.0.1.t37274-RA"/>
    </source>
</evidence>
<dbReference type="Proteomes" id="UP000887565">
    <property type="component" value="Unplaced"/>
</dbReference>
<evidence type="ECO:0000313" key="1">
    <source>
        <dbReference type="Proteomes" id="UP000887565"/>
    </source>
</evidence>
<reference evidence="2" key="1">
    <citation type="submission" date="2022-11" db="UniProtKB">
        <authorList>
            <consortium name="WormBaseParasite"/>
        </authorList>
    </citation>
    <scope>IDENTIFICATION</scope>
</reference>
<dbReference type="AlphaFoldDB" id="A0A915KH57"/>
<sequence>MKSRQHIVLTFEILPLPSTASVSPAKILLDVLTATSTHFFERRGLPKGDAVCPCCCCCTDKSC</sequence>